<keyword evidence="4" id="KW-1185">Reference proteome</keyword>
<dbReference type="InterPro" id="IPR022742">
    <property type="entry name" value="Hydrolase_4"/>
</dbReference>
<dbReference type="SUPFAM" id="SSF53474">
    <property type="entry name" value="alpha/beta-Hydrolases"/>
    <property type="match status" value="1"/>
</dbReference>
<accession>A0ABT5DEG2</accession>
<dbReference type="PANTHER" id="PTHR12277">
    <property type="entry name" value="ALPHA/BETA HYDROLASE DOMAIN-CONTAINING PROTEIN"/>
    <property type="match status" value="1"/>
</dbReference>
<dbReference type="Gene3D" id="3.40.50.1820">
    <property type="entry name" value="alpha/beta hydrolase"/>
    <property type="match status" value="1"/>
</dbReference>
<protein>
    <submittedName>
        <fullName evidence="3">Alpha/beta hydrolase</fullName>
    </submittedName>
</protein>
<dbReference type="InterPro" id="IPR029058">
    <property type="entry name" value="AB_hydrolase_fold"/>
</dbReference>
<name>A0ABT5DEG2_9BACT</name>
<keyword evidence="1" id="KW-0812">Transmembrane</keyword>
<evidence type="ECO:0000313" key="4">
    <source>
        <dbReference type="Proteomes" id="UP001221838"/>
    </source>
</evidence>
<evidence type="ECO:0000256" key="1">
    <source>
        <dbReference type="SAM" id="Phobius"/>
    </source>
</evidence>
<comment type="caution">
    <text evidence="3">The sequence shown here is derived from an EMBL/GenBank/DDBJ whole genome shotgun (WGS) entry which is preliminary data.</text>
</comment>
<keyword evidence="1" id="KW-0472">Membrane</keyword>
<dbReference type="GO" id="GO:0016787">
    <property type="term" value="F:hydrolase activity"/>
    <property type="evidence" value="ECO:0007669"/>
    <property type="project" value="UniProtKB-KW"/>
</dbReference>
<dbReference type="RefSeq" id="WP_272142057.1">
    <property type="nucleotide sequence ID" value="NZ_JAQNDM010000002.1"/>
</dbReference>
<dbReference type="Proteomes" id="UP001221838">
    <property type="component" value="Unassembled WGS sequence"/>
</dbReference>
<feature type="domain" description="Serine aminopeptidase S33" evidence="2">
    <location>
        <begin position="79"/>
        <end position="185"/>
    </location>
</feature>
<evidence type="ECO:0000313" key="3">
    <source>
        <dbReference type="EMBL" id="MDC0712013.1"/>
    </source>
</evidence>
<reference evidence="3 4" key="1">
    <citation type="submission" date="2022-11" db="EMBL/GenBank/DDBJ databases">
        <title>Minimal conservation of predation-associated metabolite biosynthetic gene clusters underscores biosynthetic potential of Myxococcota including descriptions for ten novel species: Archangium lansinium sp. nov., Myxococcus landrumus sp. nov., Nannocystis bai.</title>
        <authorList>
            <person name="Ahearne A."/>
            <person name="Stevens C."/>
            <person name="Dowd S."/>
        </authorList>
    </citation>
    <scope>NUCLEOTIDE SEQUENCE [LARGE SCALE GENOMIC DNA]</scope>
    <source>
        <strain evidence="3 4">NCWAL01</strain>
    </source>
</reference>
<dbReference type="Pfam" id="PF12146">
    <property type="entry name" value="Hydrolase_4"/>
    <property type="match status" value="1"/>
</dbReference>
<proteinExistence type="predicted"/>
<organism evidence="3 4">
    <name type="scientific">Stigmatella ashevillensis</name>
    <dbReference type="NCBI Taxonomy" id="2995309"/>
    <lineage>
        <taxon>Bacteria</taxon>
        <taxon>Pseudomonadati</taxon>
        <taxon>Myxococcota</taxon>
        <taxon>Myxococcia</taxon>
        <taxon>Myxococcales</taxon>
        <taxon>Cystobacterineae</taxon>
        <taxon>Archangiaceae</taxon>
        <taxon>Stigmatella</taxon>
    </lineage>
</organism>
<sequence>MARFLQRMKRMVWVMAAVLAGAYGLLGGLVFFQQRRFLFPAPPGAREPSLPGATLLRLPGPEGSTVYALHVPAPAGAPTVVHFHGNGEQLADAEWLAQQVQESGLGFYAVEYPGYGLARGREPSEQGLYAAAEVALEHLHRELGVARERTVLQGQSLGSGVAVEMARRGQGARLVLITPYTSIPDVGARLFPWLPVRLLVRDAFDSASKAPGLALPVFILHGTRDEVIPVDMGVRLGTLFPQATVRLREGMHHNDVLSEPVALAELLRFAAGVAGRESPEDTYPRER</sequence>
<gene>
    <name evidence="3" type="ORF">POL68_26330</name>
</gene>
<feature type="transmembrane region" description="Helical" evidence="1">
    <location>
        <begin position="12"/>
        <end position="32"/>
    </location>
</feature>
<keyword evidence="3" id="KW-0378">Hydrolase</keyword>
<dbReference type="EMBL" id="JAQNDM010000002">
    <property type="protein sequence ID" value="MDC0712013.1"/>
    <property type="molecule type" value="Genomic_DNA"/>
</dbReference>
<keyword evidence="1" id="KW-1133">Transmembrane helix</keyword>
<evidence type="ECO:0000259" key="2">
    <source>
        <dbReference type="Pfam" id="PF12146"/>
    </source>
</evidence>